<evidence type="ECO:0000313" key="4">
    <source>
        <dbReference type="EMBL" id="GGH09540.1"/>
    </source>
</evidence>
<keyword evidence="5" id="KW-1185">Reference proteome</keyword>
<evidence type="ECO:0000259" key="3">
    <source>
        <dbReference type="PROSITE" id="PS51087"/>
    </source>
</evidence>
<accession>A0A917I4R2</accession>
<dbReference type="NCBIfam" id="NF003967">
    <property type="entry name" value="PRK05461.1"/>
    <property type="match status" value="1"/>
</dbReference>
<evidence type="ECO:0000313" key="5">
    <source>
        <dbReference type="Proteomes" id="UP000603912"/>
    </source>
</evidence>
<dbReference type="InterPro" id="IPR007474">
    <property type="entry name" value="ApaG_domain"/>
</dbReference>
<name>A0A917I4R2_9HYPH</name>
<reference evidence="4" key="1">
    <citation type="journal article" date="2014" name="Int. J. Syst. Evol. Microbiol.">
        <title>Complete genome sequence of Corynebacterium casei LMG S-19264T (=DSM 44701T), isolated from a smear-ripened cheese.</title>
        <authorList>
            <consortium name="US DOE Joint Genome Institute (JGI-PGF)"/>
            <person name="Walter F."/>
            <person name="Albersmeier A."/>
            <person name="Kalinowski J."/>
            <person name="Ruckert C."/>
        </authorList>
    </citation>
    <scope>NUCLEOTIDE SEQUENCE</scope>
    <source>
        <strain evidence="4">CGMCC 1.12214</strain>
    </source>
</reference>
<evidence type="ECO:0000256" key="2">
    <source>
        <dbReference type="HAMAP-Rule" id="MF_00791"/>
    </source>
</evidence>
<dbReference type="HAMAP" id="MF_00791">
    <property type="entry name" value="ApaG"/>
    <property type="match status" value="1"/>
</dbReference>
<dbReference type="PANTHER" id="PTHR14289:SF16">
    <property type="entry name" value="POLYMERASE DELTA-INTERACTING PROTEIN 2"/>
    <property type="match status" value="1"/>
</dbReference>
<dbReference type="Proteomes" id="UP000603912">
    <property type="component" value="Unassembled WGS sequence"/>
</dbReference>
<sequence>MYRAVTRQIQVTVTPAYMADQSAPEKKQFFWSYTVEIVNLGAETVTLLTRCWHIRDSTGAVKEVRGEGVIGKQPTIGPGETFKYTSGCPLETPEGIMSGTYGMQGQDGAHFDIDIPAFSLDSPNRRRVMH</sequence>
<evidence type="ECO:0000256" key="1">
    <source>
        <dbReference type="ARBA" id="ARBA00017693"/>
    </source>
</evidence>
<protein>
    <recommendedName>
        <fullName evidence="1 2">Protein ApaG</fullName>
    </recommendedName>
</protein>
<dbReference type="PANTHER" id="PTHR14289">
    <property type="entry name" value="F-BOX ONLY PROTEIN 3"/>
    <property type="match status" value="1"/>
</dbReference>
<dbReference type="Pfam" id="PF04379">
    <property type="entry name" value="DUF525"/>
    <property type="match status" value="1"/>
</dbReference>
<comment type="caution">
    <text evidence="4">The sequence shown here is derived from an EMBL/GenBank/DDBJ whole genome shotgun (WGS) entry which is preliminary data.</text>
</comment>
<dbReference type="PROSITE" id="PS51087">
    <property type="entry name" value="APAG"/>
    <property type="match status" value="1"/>
</dbReference>
<dbReference type="AlphaFoldDB" id="A0A917I4R2"/>
<dbReference type="EMBL" id="BMES01000001">
    <property type="protein sequence ID" value="GGH09540.1"/>
    <property type="molecule type" value="Genomic_DNA"/>
</dbReference>
<dbReference type="InterPro" id="IPR023065">
    <property type="entry name" value="Uncharacterised_ApaG"/>
</dbReference>
<reference evidence="4" key="2">
    <citation type="submission" date="2020-09" db="EMBL/GenBank/DDBJ databases">
        <authorList>
            <person name="Sun Q."/>
            <person name="Zhou Y."/>
        </authorList>
    </citation>
    <scope>NUCLEOTIDE SEQUENCE</scope>
    <source>
        <strain evidence="4">CGMCC 1.12214</strain>
    </source>
</reference>
<gene>
    <name evidence="2 4" type="primary">apaG</name>
    <name evidence="4" type="ORF">GCM10007036_05660</name>
</gene>
<organism evidence="4 5">
    <name type="scientific">Alsobacter metallidurans</name>
    <dbReference type="NCBI Taxonomy" id="340221"/>
    <lineage>
        <taxon>Bacteria</taxon>
        <taxon>Pseudomonadati</taxon>
        <taxon>Pseudomonadota</taxon>
        <taxon>Alphaproteobacteria</taxon>
        <taxon>Hyphomicrobiales</taxon>
        <taxon>Alsobacteraceae</taxon>
        <taxon>Alsobacter</taxon>
    </lineage>
</organism>
<feature type="domain" description="ApaG" evidence="3">
    <location>
        <begin position="3"/>
        <end position="127"/>
    </location>
</feature>
<dbReference type="GO" id="GO:0070987">
    <property type="term" value="P:error-free translesion synthesis"/>
    <property type="evidence" value="ECO:0007669"/>
    <property type="project" value="TreeGrafter"/>
</dbReference>
<dbReference type="InterPro" id="IPR036767">
    <property type="entry name" value="ApaG_sf"/>
</dbReference>
<proteinExistence type="inferred from homology"/>
<dbReference type="SUPFAM" id="SSF110069">
    <property type="entry name" value="ApaG-like"/>
    <property type="match status" value="1"/>
</dbReference>
<dbReference type="Gene3D" id="2.60.40.1470">
    <property type="entry name" value="ApaG domain"/>
    <property type="match status" value="1"/>
</dbReference>
<dbReference type="RefSeq" id="WP_188516207.1">
    <property type="nucleotide sequence ID" value="NZ_BMES01000001.1"/>
</dbReference>